<evidence type="ECO:0000313" key="2">
    <source>
        <dbReference type="EMBL" id="CAH0997688.1"/>
    </source>
</evidence>
<feature type="domain" description="HTH LytTR-type" evidence="1">
    <location>
        <begin position="121"/>
        <end position="220"/>
    </location>
</feature>
<proteinExistence type="predicted"/>
<dbReference type="Proteomes" id="UP000837932">
    <property type="component" value="Unassembled WGS sequence"/>
</dbReference>
<evidence type="ECO:0000313" key="3">
    <source>
        <dbReference type="Proteomes" id="UP000837932"/>
    </source>
</evidence>
<dbReference type="Pfam" id="PF04397">
    <property type="entry name" value="LytTR"/>
    <property type="match status" value="1"/>
</dbReference>
<protein>
    <recommendedName>
        <fullName evidence="1">HTH LytTR-type domain-containing protein</fullName>
    </recommendedName>
</protein>
<name>A0ABM9AV64_9BACT</name>
<dbReference type="SMART" id="SM00850">
    <property type="entry name" value="LytTR"/>
    <property type="match status" value="1"/>
</dbReference>
<dbReference type="EMBL" id="CAKLPY010000005">
    <property type="protein sequence ID" value="CAH0997688.1"/>
    <property type="molecule type" value="Genomic_DNA"/>
</dbReference>
<dbReference type="RefSeq" id="WP_238808499.1">
    <property type="nucleotide sequence ID" value="NZ_CAKLPY010000005.1"/>
</dbReference>
<sequence>MYKIRDNEVRDEICLIIKKNNKWSYFLANNHNYSEPYFIPYIEHFLLENRGFLLISENIIINLKFVDDYAFSDSENWIMISGEKHIVSEENINKVQWVVSGENEHALIPFQILMDCRNSETSVEEINYDKVKYIIREDVESTIYFDDLSIKSLNDTLKNFENRSKNYPFFVRINRQTIINIKFLNFLDIGLERRNRVIKIDNQNFRVSRRTQSKFTETTLFWLTTIEKSLAKVR</sequence>
<comment type="caution">
    <text evidence="2">The sequence shown here is derived from an EMBL/GenBank/DDBJ whole genome shotgun (WGS) entry which is preliminary data.</text>
</comment>
<reference evidence="2" key="1">
    <citation type="submission" date="2021-12" db="EMBL/GenBank/DDBJ databases">
        <authorList>
            <person name="Rodrigo-Torres L."/>
            <person name="Arahal R. D."/>
            <person name="Lucena T."/>
        </authorList>
    </citation>
    <scope>NUCLEOTIDE SEQUENCE</scope>
    <source>
        <strain evidence="2">CECT 8858</strain>
    </source>
</reference>
<gene>
    <name evidence="2" type="ORF">EMA8858_03822</name>
</gene>
<organism evidence="2 3">
    <name type="scientific">Emticicia aquatica</name>
    <dbReference type="NCBI Taxonomy" id="1681835"/>
    <lineage>
        <taxon>Bacteria</taxon>
        <taxon>Pseudomonadati</taxon>
        <taxon>Bacteroidota</taxon>
        <taxon>Cytophagia</taxon>
        <taxon>Cytophagales</taxon>
        <taxon>Leadbetterellaceae</taxon>
        <taxon>Emticicia</taxon>
    </lineage>
</organism>
<dbReference type="InterPro" id="IPR007492">
    <property type="entry name" value="LytTR_DNA-bd_dom"/>
</dbReference>
<evidence type="ECO:0000259" key="1">
    <source>
        <dbReference type="SMART" id="SM00850"/>
    </source>
</evidence>
<dbReference type="Gene3D" id="2.40.50.1020">
    <property type="entry name" value="LytTr DNA-binding domain"/>
    <property type="match status" value="1"/>
</dbReference>
<accession>A0ABM9AV64</accession>
<keyword evidence="3" id="KW-1185">Reference proteome</keyword>